<dbReference type="GO" id="GO:0000139">
    <property type="term" value="C:Golgi membrane"/>
    <property type="evidence" value="ECO:0007669"/>
    <property type="project" value="UniProtKB-SubCell"/>
</dbReference>
<dbReference type="CTD" id="91949"/>
<dbReference type="GO" id="GO:0007030">
    <property type="term" value="P:Golgi organization"/>
    <property type="evidence" value="ECO:0007669"/>
    <property type="project" value="TreeGrafter"/>
</dbReference>
<comment type="subcellular location">
    <subcellularLocation>
        <location evidence="1">Golgi apparatus membrane</location>
        <topology evidence="1">Peripheral membrane protein</topology>
    </subcellularLocation>
</comment>
<reference evidence="10" key="1">
    <citation type="submission" date="2018-03" db="EMBL/GenBank/DDBJ databases">
        <title>The relapsing fever spirochete Borrelia turicatae persists in the highly oxidative environment of its soft-bodied tick vector.</title>
        <authorList>
            <person name="Bourret T.J."/>
            <person name="Boyle W.K."/>
            <person name="Valenzuela J.G."/>
            <person name="Oliveira F."/>
            <person name="Lopez J.E."/>
        </authorList>
    </citation>
    <scope>NUCLEOTIDE SEQUENCE</scope>
    <source>
        <strain evidence="10">Kansas strain/isolate</strain>
        <tissue evidence="10">Salivary glands</tissue>
    </source>
</reference>
<dbReference type="Pfam" id="PF10191">
    <property type="entry name" value="COG7"/>
    <property type="match status" value="2"/>
</dbReference>
<feature type="coiled-coil region" evidence="9">
    <location>
        <begin position="56"/>
        <end position="90"/>
    </location>
</feature>
<evidence type="ECO:0000256" key="8">
    <source>
        <dbReference type="ARBA" id="ARBA00031345"/>
    </source>
</evidence>
<dbReference type="InterPro" id="IPR019335">
    <property type="entry name" value="COG7"/>
</dbReference>
<dbReference type="KEGG" id="oti:135367451"/>
<evidence type="ECO:0000256" key="1">
    <source>
        <dbReference type="ARBA" id="ARBA00004395"/>
    </source>
</evidence>
<dbReference type="GO" id="GO:0006886">
    <property type="term" value="P:intracellular protein transport"/>
    <property type="evidence" value="ECO:0007669"/>
    <property type="project" value="InterPro"/>
</dbReference>
<evidence type="ECO:0000256" key="5">
    <source>
        <dbReference type="ARBA" id="ARBA00022927"/>
    </source>
</evidence>
<proteinExistence type="inferred from homology"/>
<evidence type="ECO:0000313" key="10">
    <source>
        <dbReference type="EMBL" id="MBY11026.1"/>
    </source>
</evidence>
<dbReference type="PANTHER" id="PTHR21443">
    <property type="entry name" value="CONSERVED OLIGOMERIC GOLGI COMPLEX COMPONENT 7"/>
    <property type="match status" value="1"/>
</dbReference>
<organism evidence="10">
    <name type="scientific">Ornithodoros turicata</name>
    <dbReference type="NCBI Taxonomy" id="34597"/>
    <lineage>
        <taxon>Eukaryota</taxon>
        <taxon>Metazoa</taxon>
        <taxon>Ecdysozoa</taxon>
        <taxon>Arthropoda</taxon>
        <taxon>Chelicerata</taxon>
        <taxon>Arachnida</taxon>
        <taxon>Acari</taxon>
        <taxon>Parasitiformes</taxon>
        <taxon>Ixodida</taxon>
        <taxon>Ixodoidea</taxon>
        <taxon>Argasidae</taxon>
        <taxon>Ornithodorinae</taxon>
        <taxon>Ornithodoros</taxon>
    </lineage>
</organism>
<keyword evidence="7" id="KW-0472">Membrane</keyword>
<dbReference type="AlphaFoldDB" id="A0A2R5LNB6"/>
<keyword evidence="6" id="KW-0333">Golgi apparatus</keyword>
<evidence type="ECO:0000256" key="9">
    <source>
        <dbReference type="SAM" id="Coils"/>
    </source>
</evidence>
<evidence type="ECO:0000256" key="7">
    <source>
        <dbReference type="ARBA" id="ARBA00023136"/>
    </source>
</evidence>
<evidence type="ECO:0000256" key="4">
    <source>
        <dbReference type="ARBA" id="ARBA00022448"/>
    </source>
</evidence>
<evidence type="ECO:0000256" key="2">
    <source>
        <dbReference type="ARBA" id="ARBA00005831"/>
    </source>
</evidence>
<dbReference type="GO" id="GO:0017119">
    <property type="term" value="C:Golgi transport complex"/>
    <property type="evidence" value="ECO:0007669"/>
    <property type="project" value="InterPro"/>
</dbReference>
<dbReference type="PANTHER" id="PTHR21443:SF0">
    <property type="entry name" value="CONSERVED OLIGOMERIC GOLGI COMPLEX SUBUNIT 7"/>
    <property type="match status" value="1"/>
</dbReference>
<evidence type="ECO:0000256" key="6">
    <source>
        <dbReference type="ARBA" id="ARBA00023034"/>
    </source>
</evidence>
<dbReference type="GO" id="GO:0006890">
    <property type="term" value="P:retrograde vesicle-mediated transport, Golgi to endoplasmic reticulum"/>
    <property type="evidence" value="ECO:0007669"/>
    <property type="project" value="TreeGrafter"/>
</dbReference>
<keyword evidence="4" id="KW-0813">Transport</keyword>
<evidence type="ECO:0000256" key="3">
    <source>
        <dbReference type="ARBA" id="ARBA00020984"/>
    </source>
</evidence>
<dbReference type="EMBL" id="GGLE01006900">
    <property type="protein sequence ID" value="MBY11026.1"/>
    <property type="molecule type" value="Transcribed_RNA"/>
</dbReference>
<name>A0A2R5LNB6_9ACAR</name>
<protein>
    <recommendedName>
        <fullName evidence="3">Conserved oligomeric Golgi complex subunit 7</fullName>
    </recommendedName>
    <alternativeName>
        <fullName evidence="8">Component of oligomeric Golgi complex 7</fullName>
    </alternativeName>
</protein>
<sequence length="706" mass="79833">MNLSAFSSYNFDPKKWINSAFQGPEAQDNKEAYASQVAFKLQLFIQEMNSALEETAQQVQQNLPNVLRDVANMQQEAAFLRQQMVVVQKDIEKVEHDSFRSMKTLLEIDKIKLRMLQANEALREADNWTTLSSDVDQIFQTGNVQNITELLVGMQSSLEVLADVADYQVRSQLLETLKNRLEAMLGPYLVQAFSSQSVDGAKTCVRIFTDIHRLPQLLKYYHTCQKSKLLESWQKIVESQDSFLPWLNNFYDLMLSTWHEQTRWCAQVFPEPPSVFVMADIIVDVVSSLDPSLSFCLDAAIRQQDIPSAYLLNAMQATRRFCKSVQVSISGIQPAYVNNPHVVTLVKTLYAFCRPHIENYGALEEKHLLSQLSALNMSSDSIVDSVNLMSDSVGKIFLLAKESEARCTAVSCGCSYPQLVAVLDSFFCAYYERCSLILGQLKSISKCESWTLFQHSLKCMQSCGEMVLQLGTFESTLTCNIKSVLKQLEEGVENYLLTPQLQKELGNFAMQLHLKDFVLLAQSNARVRQLCVDFSQFAFDTVFAEIRSHLAQVPNMMVWTEDLPQFSLSPLEYITQIGQYLLTIPQHIEPFIVEENEALKIALGHSKLEKPTEGVDHIADYLLGCVARDTMRTYIDVIIQIERLTSQASSQLATDIGYLCNVLDDLGLTPLDSLQHLMALLKCPPQELAMQDGQLAQMVKTMRASH</sequence>
<comment type="similarity">
    <text evidence="2">Belongs to the COG7 family.</text>
</comment>
<keyword evidence="5" id="KW-0653">Protein transport</keyword>
<dbReference type="RefSeq" id="XP_064456809.1">
    <property type="nucleotide sequence ID" value="XM_064600739.1"/>
</dbReference>
<accession>A0A2R5LNB6</accession>
<dbReference type="GeneID" id="135367451"/>
<keyword evidence="9" id="KW-0175">Coiled coil</keyword>